<organism evidence="3 4">
    <name type="scientific">Phaeobacter porticola</name>
    <dbReference type="NCBI Taxonomy" id="1844006"/>
    <lineage>
        <taxon>Bacteria</taxon>
        <taxon>Pseudomonadati</taxon>
        <taxon>Pseudomonadota</taxon>
        <taxon>Alphaproteobacteria</taxon>
        <taxon>Rhodobacterales</taxon>
        <taxon>Roseobacteraceae</taxon>
        <taxon>Phaeobacter</taxon>
    </lineage>
</organism>
<feature type="transmembrane region" description="Helical" evidence="2">
    <location>
        <begin position="109"/>
        <end position="134"/>
    </location>
</feature>
<evidence type="ECO:0000256" key="1">
    <source>
        <dbReference type="SAM" id="MobiDB-lite"/>
    </source>
</evidence>
<gene>
    <name evidence="3" type="ORF">PhaeoP97_02013</name>
</gene>
<dbReference type="KEGG" id="php:PhaeoP97_02013"/>
<dbReference type="Proteomes" id="UP000183859">
    <property type="component" value="Chromosome"/>
</dbReference>
<dbReference type="Pfam" id="PF11014">
    <property type="entry name" value="DUF2852"/>
    <property type="match status" value="1"/>
</dbReference>
<keyword evidence="2" id="KW-0472">Membrane</keyword>
<name>A0A1L3I5M9_9RHOB</name>
<feature type="region of interest" description="Disordered" evidence="1">
    <location>
        <begin position="206"/>
        <end position="233"/>
    </location>
</feature>
<keyword evidence="4" id="KW-1185">Reference proteome</keyword>
<evidence type="ECO:0008006" key="5">
    <source>
        <dbReference type="Google" id="ProtNLM"/>
    </source>
</evidence>
<dbReference type="InterPro" id="IPR021273">
    <property type="entry name" value="DUF2852"/>
</dbReference>
<evidence type="ECO:0000313" key="4">
    <source>
        <dbReference type="Proteomes" id="UP000183859"/>
    </source>
</evidence>
<proteinExistence type="predicted"/>
<dbReference type="EMBL" id="CP016364">
    <property type="protein sequence ID" value="APG47419.1"/>
    <property type="molecule type" value="Genomic_DNA"/>
</dbReference>
<dbReference type="AlphaFoldDB" id="A0A1L3I5M9"/>
<reference evidence="4" key="1">
    <citation type="submission" date="2016-07" db="EMBL/GenBank/DDBJ databases">
        <title>Phaeobacter portensis sp. nov., a tropodithietic acid producing bacterium isolated from a German harbor.</title>
        <authorList>
            <person name="Freese H.M."/>
            <person name="Bunk B."/>
            <person name="Breider S."/>
            <person name="Brinkhoff T."/>
        </authorList>
    </citation>
    <scope>NUCLEOTIDE SEQUENCE [LARGE SCALE GENOMIC DNA]</scope>
    <source>
        <strain evidence="4">P97</strain>
    </source>
</reference>
<evidence type="ECO:0000256" key="2">
    <source>
        <dbReference type="SAM" id="Phobius"/>
    </source>
</evidence>
<feature type="compositionally biased region" description="Acidic residues" evidence="1">
    <location>
        <begin position="211"/>
        <end position="225"/>
    </location>
</feature>
<evidence type="ECO:0000313" key="3">
    <source>
        <dbReference type="EMBL" id="APG47419.1"/>
    </source>
</evidence>
<keyword evidence="2" id="KW-1133">Transmembrane helix</keyword>
<sequence length="233" mass="26946">MKMSCCNLKCPSLQTEVSRYTRYTRYSPATATLKAKQTALCEKDLHRALKPRRRTPIFHNVKRIYIDAAPCNVNLETPMTSYTSTAPQPSEQGWFSRSESWLDSKGKGAWIAAMVLGFVFFWPVGLALLFYMIWSKRMFSKSCNTRRKSWARHGMSAMTPSGNSAFDAYKADTLQRLEQEQHDFEAFLQRLRAAKDKSEFDEFMHERALQNDDDAIEMDDDDDDGDSRPNKRH</sequence>
<dbReference type="STRING" id="1844006.PhaeoP97_02013"/>
<protein>
    <recommendedName>
        <fullName evidence="5">DUF2852 domain-containing protein</fullName>
    </recommendedName>
</protein>
<accession>A0A1L3I5M9</accession>
<keyword evidence="2" id="KW-0812">Transmembrane</keyword>